<evidence type="ECO:0000256" key="3">
    <source>
        <dbReference type="ARBA" id="ARBA00004065"/>
    </source>
</evidence>
<evidence type="ECO:0000313" key="19">
    <source>
        <dbReference type="Proteomes" id="UP001597383"/>
    </source>
</evidence>
<dbReference type="Gene3D" id="3.30.420.10">
    <property type="entry name" value="Ribonuclease H-like superfamily/Ribonuclease H"/>
    <property type="match status" value="1"/>
</dbReference>
<dbReference type="NCBIfam" id="TIGR00716">
    <property type="entry name" value="rnhC"/>
    <property type="match status" value="1"/>
</dbReference>
<comment type="cofactor">
    <cofactor evidence="2">
        <name>Mg(2+)</name>
        <dbReference type="ChEBI" id="CHEBI:18420"/>
    </cofactor>
</comment>
<dbReference type="CDD" id="cd14796">
    <property type="entry name" value="RNAse_HIII_N"/>
    <property type="match status" value="1"/>
</dbReference>
<keyword evidence="19" id="KW-1185">Reference proteome</keyword>
<dbReference type="HAMAP" id="MF_00053">
    <property type="entry name" value="RNase_HIII"/>
    <property type="match status" value="1"/>
</dbReference>
<evidence type="ECO:0000256" key="13">
    <source>
        <dbReference type="ARBA" id="ARBA00022842"/>
    </source>
</evidence>
<dbReference type="RefSeq" id="WP_377556778.1">
    <property type="nucleotide sequence ID" value="NZ_JBHUHQ010000021.1"/>
</dbReference>
<feature type="domain" description="RNase H type-2" evidence="17">
    <location>
        <begin position="92"/>
        <end position="308"/>
    </location>
</feature>
<evidence type="ECO:0000256" key="2">
    <source>
        <dbReference type="ARBA" id="ARBA00001946"/>
    </source>
</evidence>
<evidence type="ECO:0000256" key="10">
    <source>
        <dbReference type="ARBA" id="ARBA00022723"/>
    </source>
</evidence>
<comment type="subcellular location">
    <subcellularLocation>
        <location evidence="4 14">Cytoplasm</location>
    </subcellularLocation>
</comment>
<evidence type="ECO:0000256" key="4">
    <source>
        <dbReference type="ARBA" id="ARBA00004496"/>
    </source>
</evidence>
<evidence type="ECO:0000256" key="9">
    <source>
        <dbReference type="ARBA" id="ARBA00022722"/>
    </source>
</evidence>
<dbReference type="InterPro" id="IPR036397">
    <property type="entry name" value="RNaseH_sf"/>
</dbReference>
<sequence>MPQNVYVLPIKTIEAMKQYYHNSLSNVPQGAIFRAKTENAVITAYKSGKVLFQGSSPETEAMKWTNQKSTQQKKATSSASHTYSPPQSLFTNSHIGSDEAGTGDYFGPITVASAFVTSENIPILKQIGVKDSKNLTDATIMELSKEIVKLNIPYSLLILHNKKYNTLQDRGWTQGKMKAMLHHHAITNLLQKIDESPVKGILIDQFCEPHVYKRHIASEKQNLHDNTYFMTKAESYSIAVAAGSIIARASFVKEMDRLSEMIGIPLKKGASKAVDQTIAKIIKDKGEAVLNNYAKLHFANTKKARAYL</sequence>
<dbReference type="CDD" id="cd06590">
    <property type="entry name" value="RNase_HII_bacteria_HIII_like"/>
    <property type="match status" value="1"/>
</dbReference>
<dbReference type="Gene3D" id="3.30.310.10">
    <property type="entry name" value="TATA-Binding Protein"/>
    <property type="match status" value="1"/>
</dbReference>
<feature type="binding site" evidence="14 15">
    <location>
        <position position="98"/>
    </location>
    <ligand>
        <name>a divalent metal cation</name>
        <dbReference type="ChEBI" id="CHEBI:60240"/>
    </ligand>
</feature>
<proteinExistence type="inferred from homology"/>
<evidence type="ECO:0000313" key="18">
    <source>
        <dbReference type="EMBL" id="MFD2046270.1"/>
    </source>
</evidence>
<evidence type="ECO:0000256" key="5">
    <source>
        <dbReference type="ARBA" id="ARBA00008378"/>
    </source>
</evidence>
<accession>A0ABW4W6B5</accession>
<gene>
    <name evidence="14 18" type="primary">rnhC</name>
    <name evidence="18" type="ORF">ACFSJF_18510</name>
</gene>
<comment type="function">
    <text evidence="3 14">Endonuclease that specifically degrades the RNA of RNA-DNA hybrids.</text>
</comment>
<feature type="binding site" evidence="14 15">
    <location>
        <position position="99"/>
    </location>
    <ligand>
        <name>a divalent metal cation</name>
        <dbReference type="ChEBI" id="CHEBI:60240"/>
    </ligand>
</feature>
<keyword evidence="13 14" id="KW-0460">Magnesium</keyword>
<evidence type="ECO:0000256" key="16">
    <source>
        <dbReference type="SAM" id="MobiDB-lite"/>
    </source>
</evidence>
<dbReference type="PIRSF" id="PIRSF037748">
    <property type="entry name" value="RnhC"/>
    <property type="match status" value="1"/>
</dbReference>
<dbReference type="InterPro" id="IPR024567">
    <property type="entry name" value="RNase_HII/HIII_dom"/>
</dbReference>
<feature type="binding site" evidence="14 15">
    <location>
        <position position="204"/>
    </location>
    <ligand>
        <name>a divalent metal cation</name>
        <dbReference type="ChEBI" id="CHEBI:60240"/>
    </ligand>
</feature>
<dbReference type="Proteomes" id="UP001597383">
    <property type="component" value="Unassembled WGS sequence"/>
</dbReference>
<evidence type="ECO:0000256" key="15">
    <source>
        <dbReference type="PROSITE-ProRule" id="PRU01319"/>
    </source>
</evidence>
<evidence type="ECO:0000256" key="11">
    <source>
        <dbReference type="ARBA" id="ARBA00022759"/>
    </source>
</evidence>
<evidence type="ECO:0000256" key="7">
    <source>
        <dbReference type="ARBA" id="ARBA00021407"/>
    </source>
</evidence>
<dbReference type="Pfam" id="PF11858">
    <property type="entry name" value="DUF3378"/>
    <property type="match status" value="1"/>
</dbReference>
<dbReference type="PANTHER" id="PTHR10954:SF23">
    <property type="entry name" value="RIBONUCLEASE"/>
    <property type="match status" value="1"/>
</dbReference>
<dbReference type="InterPro" id="IPR004641">
    <property type="entry name" value="RNase_HIII"/>
</dbReference>
<evidence type="ECO:0000259" key="17">
    <source>
        <dbReference type="PROSITE" id="PS51975"/>
    </source>
</evidence>
<dbReference type="EC" id="3.1.26.4" evidence="6 14"/>
<keyword evidence="10 14" id="KW-0479">Metal-binding</keyword>
<evidence type="ECO:0000256" key="14">
    <source>
        <dbReference type="HAMAP-Rule" id="MF_00053"/>
    </source>
</evidence>
<evidence type="ECO:0000256" key="1">
    <source>
        <dbReference type="ARBA" id="ARBA00000077"/>
    </source>
</evidence>
<keyword evidence="8 14" id="KW-0963">Cytoplasm</keyword>
<feature type="region of interest" description="Disordered" evidence="16">
    <location>
        <begin position="61"/>
        <end position="87"/>
    </location>
</feature>
<organism evidence="18 19">
    <name type="scientific">Ornithinibacillus salinisoli</name>
    <dbReference type="NCBI Taxonomy" id="1848459"/>
    <lineage>
        <taxon>Bacteria</taxon>
        <taxon>Bacillati</taxon>
        <taxon>Bacillota</taxon>
        <taxon>Bacilli</taxon>
        <taxon>Bacillales</taxon>
        <taxon>Bacillaceae</taxon>
        <taxon>Ornithinibacillus</taxon>
    </lineage>
</organism>
<dbReference type="InterPro" id="IPR012337">
    <property type="entry name" value="RNaseH-like_sf"/>
</dbReference>
<dbReference type="InterPro" id="IPR024568">
    <property type="entry name" value="RNase_HIII_N"/>
</dbReference>
<evidence type="ECO:0000256" key="12">
    <source>
        <dbReference type="ARBA" id="ARBA00022801"/>
    </source>
</evidence>
<evidence type="ECO:0000256" key="6">
    <source>
        <dbReference type="ARBA" id="ARBA00012180"/>
    </source>
</evidence>
<dbReference type="PROSITE" id="PS51975">
    <property type="entry name" value="RNASE_H_2"/>
    <property type="match status" value="1"/>
</dbReference>
<evidence type="ECO:0000256" key="8">
    <source>
        <dbReference type="ARBA" id="ARBA00022490"/>
    </source>
</evidence>
<comment type="caution">
    <text evidence="18">The sequence shown here is derived from an EMBL/GenBank/DDBJ whole genome shotgun (WGS) entry which is preliminary data.</text>
</comment>
<dbReference type="Pfam" id="PF01351">
    <property type="entry name" value="RNase_HII"/>
    <property type="match status" value="1"/>
</dbReference>
<comment type="catalytic activity">
    <reaction evidence="1 14 15">
        <text>Endonucleolytic cleavage to 5'-phosphomonoester.</text>
        <dbReference type="EC" id="3.1.26.4"/>
    </reaction>
</comment>
<protein>
    <recommendedName>
        <fullName evidence="7 14">Ribonuclease HIII</fullName>
        <shortName evidence="14">RNase HIII</shortName>
        <ecNumber evidence="6 14">3.1.26.4</ecNumber>
    </recommendedName>
</protein>
<keyword evidence="12 14" id="KW-0378">Hydrolase</keyword>
<keyword evidence="9 14" id="KW-0540">Nuclease</keyword>
<dbReference type="SUPFAM" id="SSF53098">
    <property type="entry name" value="Ribonuclease H-like"/>
    <property type="match status" value="1"/>
</dbReference>
<dbReference type="InterPro" id="IPR001352">
    <property type="entry name" value="RNase_HII/HIII"/>
</dbReference>
<reference evidence="19" key="1">
    <citation type="journal article" date="2019" name="Int. J. Syst. Evol. Microbiol.">
        <title>The Global Catalogue of Microorganisms (GCM) 10K type strain sequencing project: providing services to taxonomists for standard genome sequencing and annotation.</title>
        <authorList>
            <consortium name="The Broad Institute Genomics Platform"/>
            <consortium name="The Broad Institute Genome Sequencing Center for Infectious Disease"/>
            <person name="Wu L."/>
            <person name="Ma J."/>
        </authorList>
    </citation>
    <scope>NUCLEOTIDE SEQUENCE [LARGE SCALE GENOMIC DNA]</scope>
    <source>
        <strain evidence="19">R28</strain>
    </source>
</reference>
<name>A0ABW4W6B5_9BACI</name>
<comment type="similarity">
    <text evidence="5 14">Belongs to the RNase HII family. RnhC subfamily.</text>
</comment>
<dbReference type="EMBL" id="JBHUHQ010000021">
    <property type="protein sequence ID" value="MFD2046270.1"/>
    <property type="molecule type" value="Genomic_DNA"/>
</dbReference>
<comment type="cofactor">
    <cofactor evidence="14 15">
        <name>Mn(2+)</name>
        <dbReference type="ChEBI" id="CHEBI:29035"/>
    </cofactor>
    <cofactor evidence="14 15">
        <name>Mg(2+)</name>
        <dbReference type="ChEBI" id="CHEBI:18420"/>
    </cofactor>
    <text evidence="14 15">Manganese or magnesium. Binds 1 divalent metal ion per monomer in the absence of substrate. May bind a second metal ion after substrate binding.</text>
</comment>
<keyword evidence="11 14" id="KW-0255">Endonuclease</keyword>
<dbReference type="PANTHER" id="PTHR10954">
    <property type="entry name" value="RIBONUCLEASE H2 SUBUNIT A"/>
    <property type="match status" value="1"/>
</dbReference>
<dbReference type="InterPro" id="IPR012295">
    <property type="entry name" value="TBP_dom_sf"/>
</dbReference>